<dbReference type="PANTHER" id="PTHR35275:SF1">
    <property type="entry name" value="OS07G0585900 PROTEIN"/>
    <property type="match status" value="1"/>
</dbReference>
<feature type="region of interest" description="Disordered" evidence="1">
    <location>
        <begin position="244"/>
        <end position="292"/>
    </location>
</feature>
<gene>
    <name evidence="3" type="ORF">F0562_027565</name>
</gene>
<dbReference type="AlphaFoldDB" id="A0A5J5B3L2"/>
<dbReference type="PANTHER" id="PTHR35275">
    <property type="entry name" value="ZCF37"/>
    <property type="match status" value="1"/>
</dbReference>
<keyword evidence="4" id="KW-1185">Reference proteome</keyword>
<dbReference type="OrthoDB" id="1932497at2759"/>
<accession>A0A5J5B3L2</accession>
<organism evidence="3 4">
    <name type="scientific">Nyssa sinensis</name>
    <dbReference type="NCBI Taxonomy" id="561372"/>
    <lineage>
        <taxon>Eukaryota</taxon>
        <taxon>Viridiplantae</taxon>
        <taxon>Streptophyta</taxon>
        <taxon>Embryophyta</taxon>
        <taxon>Tracheophyta</taxon>
        <taxon>Spermatophyta</taxon>
        <taxon>Magnoliopsida</taxon>
        <taxon>eudicotyledons</taxon>
        <taxon>Gunneridae</taxon>
        <taxon>Pentapetalae</taxon>
        <taxon>asterids</taxon>
        <taxon>Cornales</taxon>
        <taxon>Nyssaceae</taxon>
        <taxon>Nyssa</taxon>
    </lineage>
</organism>
<keyword evidence="2" id="KW-0812">Transmembrane</keyword>
<keyword evidence="2" id="KW-0472">Membrane</keyword>
<feature type="compositionally biased region" description="Polar residues" evidence="1">
    <location>
        <begin position="266"/>
        <end position="284"/>
    </location>
</feature>
<feature type="region of interest" description="Disordered" evidence="1">
    <location>
        <begin position="57"/>
        <end position="91"/>
    </location>
</feature>
<protein>
    <recommendedName>
        <fullName evidence="5">ZCF37</fullName>
    </recommendedName>
</protein>
<dbReference type="InterPro" id="IPR045880">
    <property type="entry name" value="ZCF37"/>
</dbReference>
<evidence type="ECO:0000313" key="4">
    <source>
        <dbReference type="Proteomes" id="UP000325577"/>
    </source>
</evidence>
<dbReference type="EMBL" id="CM018038">
    <property type="protein sequence ID" value="KAA8537855.1"/>
    <property type="molecule type" value="Genomic_DNA"/>
</dbReference>
<feature type="compositionally biased region" description="Basic and acidic residues" evidence="1">
    <location>
        <begin position="251"/>
        <end position="263"/>
    </location>
</feature>
<evidence type="ECO:0000256" key="1">
    <source>
        <dbReference type="SAM" id="MobiDB-lite"/>
    </source>
</evidence>
<dbReference type="Proteomes" id="UP000325577">
    <property type="component" value="Linkage Group LG15"/>
</dbReference>
<keyword evidence="2" id="KW-1133">Transmembrane helix</keyword>
<reference evidence="3 4" key="1">
    <citation type="submission" date="2019-09" db="EMBL/GenBank/DDBJ databases">
        <title>A chromosome-level genome assembly of the Chinese tupelo Nyssa sinensis.</title>
        <authorList>
            <person name="Yang X."/>
            <person name="Kang M."/>
            <person name="Yang Y."/>
            <person name="Xiong H."/>
            <person name="Wang M."/>
            <person name="Zhang Z."/>
            <person name="Wang Z."/>
            <person name="Wu H."/>
            <person name="Ma T."/>
            <person name="Liu J."/>
            <person name="Xi Z."/>
        </authorList>
    </citation>
    <scope>NUCLEOTIDE SEQUENCE [LARGE SCALE GENOMIC DNA]</scope>
    <source>
        <strain evidence="3">J267</strain>
        <tissue evidence="3">Leaf</tissue>
    </source>
</reference>
<sequence>MRNISPPPKDLVFQSDPFKEFVVLLFHSIPKSIPKHSFHFSQMFKPFVCGSFHHQEEEDDEPWSPRSPPRKSRKSSMCRSSRDRDSKNPYAKRGLDKFSALLADLEDQRQKIYTEMGTEDISFVRFAYSNSNDLRPIVVKVRDRKNKKTVVDNLKNNPEPSDKHPLKPSEIQEASMVSDQKTKKTSCRWEMKFDNLGRPSVYLPAIIILILLLLAIFGRSFAILCTSIGWYLVPTIKAGRSNLKRPRKIKKDQERKLSEDKIISDGLSSPRSVITGAMNDNSPRQHGHRKSW</sequence>
<feature type="transmembrane region" description="Helical" evidence="2">
    <location>
        <begin position="201"/>
        <end position="233"/>
    </location>
</feature>
<proteinExistence type="predicted"/>
<name>A0A5J5B3L2_9ASTE</name>
<evidence type="ECO:0000256" key="2">
    <source>
        <dbReference type="SAM" id="Phobius"/>
    </source>
</evidence>
<evidence type="ECO:0000313" key="3">
    <source>
        <dbReference type="EMBL" id="KAA8537855.1"/>
    </source>
</evidence>
<evidence type="ECO:0008006" key="5">
    <source>
        <dbReference type="Google" id="ProtNLM"/>
    </source>
</evidence>